<sequence length="87" mass="9641">MSLLAKAHVKKEVLLRMELEKMAILPPSRSRKKGVQAQSALSEEGGDLLEALSNNLTAIEHKQHLSGIDLKPLPVKRISRLAHLPIF</sequence>
<dbReference type="HOGENOM" id="CLU_2479932_0_0_3"/>
<gene>
    <name evidence="1" type="ORF">LYNGBM3L_72620</name>
</gene>
<name>F4Y3K5_9CYAN</name>
<keyword evidence="2" id="KW-1185">Reference proteome</keyword>
<protein>
    <submittedName>
        <fullName evidence="1">Uncharacterized protein</fullName>
    </submittedName>
</protein>
<dbReference type="EMBL" id="GL890973">
    <property type="protein sequence ID" value="EGJ28681.1"/>
    <property type="molecule type" value="Genomic_DNA"/>
</dbReference>
<dbReference type="AlphaFoldDB" id="F4Y3K5"/>
<evidence type="ECO:0000313" key="2">
    <source>
        <dbReference type="Proteomes" id="UP000003959"/>
    </source>
</evidence>
<organism evidence="1 2">
    <name type="scientific">Moorena producens 3L</name>
    <dbReference type="NCBI Taxonomy" id="489825"/>
    <lineage>
        <taxon>Bacteria</taxon>
        <taxon>Bacillati</taxon>
        <taxon>Cyanobacteriota</taxon>
        <taxon>Cyanophyceae</taxon>
        <taxon>Coleofasciculales</taxon>
        <taxon>Coleofasciculaceae</taxon>
        <taxon>Moorena</taxon>
    </lineage>
</organism>
<dbReference type="RefSeq" id="WP_008191419.1">
    <property type="nucleotide sequence ID" value="NZ_GL890973.1"/>
</dbReference>
<accession>F4Y3K5</accession>
<reference evidence="2" key="1">
    <citation type="journal article" date="2011" name="Proc. Natl. Acad. Sci. U.S.A.">
        <title>Genomic insights into the physiology and ecology of the marine filamentous cyanobacterium Lyngbya majuscula.</title>
        <authorList>
            <person name="Jones A.C."/>
            <person name="Monroe E.A."/>
            <person name="Podell S."/>
            <person name="Hess W.R."/>
            <person name="Klages S."/>
            <person name="Esquenazi E."/>
            <person name="Niessen S."/>
            <person name="Hoover H."/>
            <person name="Rothmann M."/>
            <person name="Lasken R.S."/>
            <person name="Yates J.R.III."/>
            <person name="Reinhardt R."/>
            <person name="Kube M."/>
            <person name="Burkart M.D."/>
            <person name="Allen E.E."/>
            <person name="Dorrestein P.C."/>
            <person name="Gerwick W.H."/>
            <person name="Gerwick L."/>
        </authorList>
    </citation>
    <scope>NUCLEOTIDE SEQUENCE [LARGE SCALE GENOMIC DNA]</scope>
    <source>
        <strain evidence="2">3L</strain>
    </source>
</reference>
<proteinExistence type="predicted"/>
<dbReference type="Proteomes" id="UP000003959">
    <property type="component" value="Unassembled WGS sequence"/>
</dbReference>
<evidence type="ECO:0000313" key="1">
    <source>
        <dbReference type="EMBL" id="EGJ28681.1"/>
    </source>
</evidence>